<accession>A0A8S8XBB2</accession>
<name>A0A8S8XBB2_9PROT</name>
<feature type="domain" description="DUF2293" evidence="1">
    <location>
        <begin position="5"/>
        <end position="54"/>
    </location>
</feature>
<dbReference type="EMBL" id="BOPV01000001">
    <property type="protein sequence ID" value="GIL41268.1"/>
    <property type="molecule type" value="Genomic_DNA"/>
</dbReference>
<keyword evidence="3" id="KW-1185">Reference proteome</keyword>
<evidence type="ECO:0000313" key="3">
    <source>
        <dbReference type="Proteomes" id="UP000681075"/>
    </source>
</evidence>
<evidence type="ECO:0000259" key="1">
    <source>
        <dbReference type="Pfam" id="PF10056"/>
    </source>
</evidence>
<comment type="caution">
    <text evidence="2">The sequence shown here is derived from an EMBL/GenBank/DDBJ whole genome shotgun (WGS) entry which is preliminary data.</text>
</comment>
<dbReference type="AlphaFoldDB" id="A0A8S8XBB2"/>
<organism evidence="2 3">
    <name type="scientific">Roseiterribacter gracilis</name>
    <dbReference type="NCBI Taxonomy" id="2812848"/>
    <lineage>
        <taxon>Bacteria</taxon>
        <taxon>Pseudomonadati</taxon>
        <taxon>Pseudomonadota</taxon>
        <taxon>Alphaproteobacteria</taxon>
        <taxon>Rhodospirillales</taxon>
        <taxon>Roseiterribacteraceae</taxon>
        <taxon>Roseiterribacter</taxon>
    </lineage>
</organism>
<dbReference type="InterPro" id="IPR018744">
    <property type="entry name" value="DUF2293"/>
</dbReference>
<dbReference type="Pfam" id="PF10056">
    <property type="entry name" value="DUF2293"/>
    <property type="match status" value="1"/>
</dbReference>
<dbReference type="Proteomes" id="UP000681075">
    <property type="component" value="Unassembled WGS sequence"/>
</dbReference>
<sequence>MRTASPEAAAWLSAVAYARHSFTDYDQMLSDGYDQESARHFTLEALNDVLRGWGARRVVGANED</sequence>
<gene>
    <name evidence="2" type="ORF">TMPK1_35050</name>
</gene>
<evidence type="ECO:0000313" key="2">
    <source>
        <dbReference type="EMBL" id="GIL41268.1"/>
    </source>
</evidence>
<protein>
    <recommendedName>
        <fullName evidence="1">DUF2293 domain-containing protein</fullName>
    </recommendedName>
</protein>
<proteinExistence type="predicted"/>
<reference evidence="2" key="1">
    <citation type="submission" date="2021-02" db="EMBL/GenBank/DDBJ databases">
        <title>Genome sequence of Rhodospirillales sp. strain TMPK1 isolated from soil.</title>
        <authorList>
            <person name="Nakai R."/>
            <person name="Kusada H."/>
            <person name="Tamaki H."/>
        </authorList>
    </citation>
    <scope>NUCLEOTIDE SEQUENCE</scope>
    <source>
        <strain evidence="2">TMPK1</strain>
    </source>
</reference>